<proteinExistence type="predicted"/>
<dbReference type="KEGG" id="tsa:AciPR4_0594"/>
<accession>E8V4M5</accession>
<feature type="chain" id="PRO_5003232890" evidence="1">
    <location>
        <begin position="23"/>
        <end position="140"/>
    </location>
</feature>
<name>E8V4M5_TERSS</name>
<keyword evidence="3" id="KW-1185">Reference proteome</keyword>
<dbReference type="HOGENOM" id="CLU_1834198_0_0_0"/>
<dbReference type="AlphaFoldDB" id="E8V4M5"/>
<protein>
    <submittedName>
        <fullName evidence="2">Uncharacterized protein</fullName>
    </submittedName>
</protein>
<dbReference type="OrthoDB" id="9836002at2"/>
<evidence type="ECO:0000256" key="1">
    <source>
        <dbReference type="SAM" id="SignalP"/>
    </source>
</evidence>
<organism evidence="2 3">
    <name type="scientific">Terriglobus saanensis (strain ATCC BAA-1853 / DSM 23119 / SP1PR4)</name>
    <dbReference type="NCBI Taxonomy" id="401053"/>
    <lineage>
        <taxon>Bacteria</taxon>
        <taxon>Pseudomonadati</taxon>
        <taxon>Acidobacteriota</taxon>
        <taxon>Terriglobia</taxon>
        <taxon>Terriglobales</taxon>
        <taxon>Acidobacteriaceae</taxon>
        <taxon>Terriglobus</taxon>
    </lineage>
</organism>
<evidence type="ECO:0000313" key="3">
    <source>
        <dbReference type="Proteomes" id="UP000006844"/>
    </source>
</evidence>
<dbReference type="RefSeq" id="WP_013567162.1">
    <property type="nucleotide sequence ID" value="NC_014963.1"/>
</dbReference>
<gene>
    <name evidence="2" type="ordered locus">AciPR4_0594</name>
</gene>
<sequence>MKPFLTATVLTLALSMSQLVSAENRFCLGGETDHLDAAGKQACATQIKSAQKLVSQHPGVDNWHFVVVCGETGWSDYALFAHDSATSLREASLDISYTDRTIYLRGDRLSVEPTKADPKLTMALVALSAASHSTTTQGAE</sequence>
<dbReference type="EMBL" id="CP002467">
    <property type="protein sequence ID" value="ADV81429.1"/>
    <property type="molecule type" value="Genomic_DNA"/>
</dbReference>
<feature type="signal peptide" evidence="1">
    <location>
        <begin position="1"/>
        <end position="22"/>
    </location>
</feature>
<keyword evidence="1" id="KW-0732">Signal</keyword>
<evidence type="ECO:0000313" key="2">
    <source>
        <dbReference type="EMBL" id="ADV81429.1"/>
    </source>
</evidence>
<reference evidence="2 3" key="1">
    <citation type="journal article" date="2012" name="Stand. Genomic Sci.">
        <title>Complete genome sequence of Terriglobus saanensis type strain SP1PR4(T), an Acidobacteria from tundra soil.</title>
        <authorList>
            <person name="Rawat S.R."/>
            <person name="Mannisto M.K."/>
            <person name="Starovoytov V."/>
            <person name="Goodwin L."/>
            <person name="Nolan M."/>
            <person name="Hauser L."/>
            <person name="Land M."/>
            <person name="Davenport K.W."/>
            <person name="Woyke T."/>
            <person name="Haggblom M.M."/>
        </authorList>
    </citation>
    <scope>NUCLEOTIDE SEQUENCE</scope>
    <source>
        <strain evidence="3">ATCC BAA-1853 / DSM 23119 / SP1PR4</strain>
    </source>
</reference>
<dbReference type="Proteomes" id="UP000006844">
    <property type="component" value="Chromosome"/>
</dbReference>